<gene>
    <name evidence="2" type="ORF">SAMN05421788_102496</name>
</gene>
<dbReference type="Gene3D" id="3.40.30.10">
    <property type="entry name" value="Glutaredoxin"/>
    <property type="match status" value="1"/>
</dbReference>
<dbReference type="AlphaFoldDB" id="A0A1N7NJL9"/>
<sequence length="139" mass="15734">MAIILLCAFRADWETNLEKAKMKAAREHKYILLNFSGSDWCGPCIRLKETLFSSTAFVQFADSSLVLLNADFPRQKKNRLTAQQQQLNNQLADQYNPSGNFPMTILLNAEGKPVKEWIGIPKEDGFGFITEINTIIHGK</sequence>
<protein>
    <submittedName>
        <fullName evidence="2">Thioredoxin-like</fullName>
    </submittedName>
</protein>
<organism evidence="2 3">
    <name type="scientific">Filimonas lacunae</name>
    <dbReference type="NCBI Taxonomy" id="477680"/>
    <lineage>
        <taxon>Bacteria</taxon>
        <taxon>Pseudomonadati</taxon>
        <taxon>Bacteroidota</taxon>
        <taxon>Chitinophagia</taxon>
        <taxon>Chitinophagales</taxon>
        <taxon>Chitinophagaceae</taxon>
        <taxon>Filimonas</taxon>
    </lineage>
</organism>
<dbReference type="Proteomes" id="UP000186917">
    <property type="component" value="Unassembled WGS sequence"/>
</dbReference>
<dbReference type="PANTHER" id="PTHR15337">
    <property type="entry name" value="ANTERIOR GRADIENT PROTEIN-RELATED"/>
    <property type="match status" value="1"/>
</dbReference>
<dbReference type="SUPFAM" id="SSF52833">
    <property type="entry name" value="Thioredoxin-like"/>
    <property type="match status" value="1"/>
</dbReference>
<dbReference type="Pfam" id="PF13899">
    <property type="entry name" value="Thioredoxin_7"/>
    <property type="match status" value="1"/>
</dbReference>
<proteinExistence type="predicted"/>
<dbReference type="EMBL" id="FTOR01000002">
    <property type="protein sequence ID" value="SIS98595.1"/>
    <property type="molecule type" value="Genomic_DNA"/>
</dbReference>
<name>A0A1N7NJL9_9BACT</name>
<keyword evidence="3" id="KW-1185">Reference proteome</keyword>
<dbReference type="PANTHER" id="PTHR15337:SF11">
    <property type="entry name" value="THIOREDOXIN DOMAIN-CONTAINING PROTEIN"/>
    <property type="match status" value="1"/>
</dbReference>
<dbReference type="STRING" id="477680.SAMN05421788_102496"/>
<reference evidence="3" key="1">
    <citation type="submission" date="2017-01" db="EMBL/GenBank/DDBJ databases">
        <authorList>
            <person name="Varghese N."/>
            <person name="Submissions S."/>
        </authorList>
    </citation>
    <scope>NUCLEOTIDE SEQUENCE [LARGE SCALE GENOMIC DNA]</scope>
    <source>
        <strain evidence="3">DSM 21054</strain>
    </source>
</reference>
<dbReference type="InterPro" id="IPR051099">
    <property type="entry name" value="AGR/TXD"/>
</dbReference>
<evidence type="ECO:0000313" key="2">
    <source>
        <dbReference type="EMBL" id="SIS98595.1"/>
    </source>
</evidence>
<keyword evidence="1" id="KW-0732">Signal</keyword>
<evidence type="ECO:0000313" key="3">
    <source>
        <dbReference type="Proteomes" id="UP000186917"/>
    </source>
</evidence>
<accession>A0A1N7NJL9</accession>
<evidence type="ECO:0000256" key="1">
    <source>
        <dbReference type="ARBA" id="ARBA00022729"/>
    </source>
</evidence>
<dbReference type="InterPro" id="IPR036249">
    <property type="entry name" value="Thioredoxin-like_sf"/>
</dbReference>